<keyword evidence="4" id="KW-1185">Reference proteome</keyword>
<evidence type="ECO:0000313" key="3">
    <source>
        <dbReference type="EMBL" id="MBM7852802.1"/>
    </source>
</evidence>
<protein>
    <submittedName>
        <fullName evidence="2">Uncharacterized protein</fullName>
    </submittedName>
</protein>
<dbReference type="EMBL" id="BSFF01000003">
    <property type="protein sequence ID" value="GLK57012.1"/>
    <property type="molecule type" value="Genomic_DNA"/>
</dbReference>
<accession>A0A9W6MT88</accession>
<feature type="region of interest" description="Disordered" evidence="1">
    <location>
        <begin position="1"/>
        <end position="66"/>
    </location>
</feature>
<name>A0A9W6MT88_9HYPH</name>
<evidence type="ECO:0000313" key="4">
    <source>
        <dbReference type="Proteomes" id="UP000758856"/>
    </source>
</evidence>
<dbReference type="RefSeq" id="WP_204951255.1">
    <property type="nucleotide sequence ID" value="NZ_BSFF01000003.1"/>
</dbReference>
<dbReference type="Proteomes" id="UP001143400">
    <property type="component" value="Unassembled WGS sequence"/>
</dbReference>
<dbReference type="AlphaFoldDB" id="A0A9W6MT88"/>
<comment type="caution">
    <text evidence="2">The sequence shown here is derived from an EMBL/GenBank/DDBJ whole genome shotgun (WGS) entry which is preliminary data.</text>
</comment>
<proteinExistence type="predicted"/>
<reference evidence="2" key="1">
    <citation type="journal article" date="2014" name="Int. J. Syst. Evol. Microbiol.">
        <title>Complete genome sequence of Corynebacterium casei LMG S-19264T (=DSM 44701T), isolated from a smear-ripened cheese.</title>
        <authorList>
            <consortium name="US DOE Joint Genome Institute (JGI-PGF)"/>
            <person name="Walter F."/>
            <person name="Albersmeier A."/>
            <person name="Kalinowski J."/>
            <person name="Ruckert C."/>
        </authorList>
    </citation>
    <scope>NUCLEOTIDE SEQUENCE</scope>
    <source>
        <strain evidence="2">VKM B-1606</strain>
    </source>
</reference>
<organism evidence="2 5">
    <name type="scientific">Methylopila capsulata</name>
    <dbReference type="NCBI Taxonomy" id="61654"/>
    <lineage>
        <taxon>Bacteria</taxon>
        <taxon>Pseudomonadati</taxon>
        <taxon>Pseudomonadota</taxon>
        <taxon>Alphaproteobacteria</taxon>
        <taxon>Hyphomicrobiales</taxon>
        <taxon>Methylopilaceae</taxon>
        <taxon>Methylopila</taxon>
    </lineage>
</organism>
<evidence type="ECO:0000313" key="2">
    <source>
        <dbReference type="EMBL" id="GLK57012.1"/>
    </source>
</evidence>
<reference evidence="3 4" key="2">
    <citation type="submission" date="2021-01" db="EMBL/GenBank/DDBJ databases">
        <title>Genomic Encyclopedia of Type Strains, Phase IV (KMG-IV): sequencing the most valuable type-strain genomes for metagenomic binning, comparative biology and taxonomic classification.</title>
        <authorList>
            <person name="Goeker M."/>
        </authorList>
    </citation>
    <scope>NUCLEOTIDE SEQUENCE [LARGE SCALE GENOMIC DNA]</scope>
    <source>
        <strain evidence="3 4">DSM 6130</strain>
    </source>
</reference>
<sequence length="117" mass="12148">MLMIAGPGRADRAARVARKRGVDPVSPSPRVEPAADAAPPTDRPDADLAAQAAADRERAGPAPLGRPFAPLVAQLIAGVLGLPQTRARRRAEPSHATRAYGRRPAETPSGALYEATA</sequence>
<gene>
    <name evidence="2" type="ORF">GCM10008170_30310</name>
    <name evidence="3" type="ORF">JOD31_003044</name>
</gene>
<evidence type="ECO:0000313" key="5">
    <source>
        <dbReference type="Proteomes" id="UP001143400"/>
    </source>
</evidence>
<reference evidence="2" key="3">
    <citation type="submission" date="2023-01" db="EMBL/GenBank/DDBJ databases">
        <authorList>
            <person name="Sun Q."/>
            <person name="Evtushenko L."/>
        </authorList>
    </citation>
    <scope>NUCLEOTIDE SEQUENCE</scope>
    <source>
        <strain evidence="2">VKM B-1606</strain>
    </source>
</reference>
<feature type="region of interest" description="Disordered" evidence="1">
    <location>
        <begin position="82"/>
        <end position="117"/>
    </location>
</feature>
<evidence type="ECO:0000256" key="1">
    <source>
        <dbReference type="SAM" id="MobiDB-lite"/>
    </source>
</evidence>
<dbReference type="Proteomes" id="UP000758856">
    <property type="component" value="Unassembled WGS sequence"/>
</dbReference>
<dbReference type="EMBL" id="JAFBCY010000003">
    <property type="protein sequence ID" value="MBM7852802.1"/>
    <property type="molecule type" value="Genomic_DNA"/>
</dbReference>